<evidence type="ECO:0000313" key="3">
    <source>
        <dbReference type="Ensembl" id="ENSSHBP00005009384.1"/>
    </source>
</evidence>
<evidence type="ECO:0000313" key="4">
    <source>
        <dbReference type="Proteomes" id="UP000472266"/>
    </source>
</evidence>
<evidence type="ECO:0000256" key="1">
    <source>
        <dbReference type="SAM" id="Coils"/>
    </source>
</evidence>
<dbReference type="OrthoDB" id="9025135at2759"/>
<organism evidence="3 4">
    <name type="scientific">Strigops habroptila</name>
    <name type="common">Kakapo</name>
    <dbReference type="NCBI Taxonomy" id="2489341"/>
    <lineage>
        <taxon>Eukaryota</taxon>
        <taxon>Metazoa</taxon>
        <taxon>Chordata</taxon>
        <taxon>Craniata</taxon>
        <taxon>Vertebrata</taxon>
        <taxon>Euteleostomi</taxon>
        <taxon>Archelosauria</taxon>
        <taxon>Archosauria</taxon>
        <taxon>Dinosauria</taxon>
        <taxon>Saurischia</taxon>
        <taxon>Theropoda</taxon>
        <taxon>Coelurosauria</taxon>
        <taxon>Aves</taxon>
        <taxon>Neognathae</taxon>
        <taxon>Neoaves</taxon>
        <taxon>Telluraves</taxon>
        <taxon>Australaves</taxon>
        <taxon>Psittaciformes</taxon>
        <taxon>Psittacidae</taxon>
        <taxon>Strigops</taxon>
    </lineage>
</organism>
<feature type="compositionally biased region" description="Polar residues" evidence="2">
    <location>
        <begin position="271"/>
        <end position="282"/>
    </location>
</feature>
<gene>
    <name evidence="3" type="primary">CBY2</name>
</gene>
<dbReference type="Proteomes" id="UP000472266">
    <property type="component" value="Chromosome 2"/>
</dbReference>
<dbReference type="OMA" id="QNEWSIW"/>
<keyword evidence="4" id="KW-1185">Reference proteome</keyword>
<dbReference type="GeneID" id="115604054"/>
<dbReference type="GeneTree" id="ENSGT00940000169379"/>
<feature type="compositionally biased region" description="Basic and acidic residues" evidence="2">
    <location>
        <begin position="174"/>
        <end position="183"/>
    </location>
</feature>
<dbReference type="RefSeq" id="XP_030332602.1">
    <property type="nucleotide sequence ID" value="XM_030476742.1"/>
</dbReference>
<reference evidence="3" key="3">
    <citation type="submission" date="2025-09" db="UniProtKB">
        <authorList>
            <consortium name="Ensembl"/>
        </authorList>
    </citation>
    <scope>IDENTIFICATION</scope>
</reference>
<sequence>MSAFDLMNQSMQHAEPEVEYIAPWMKVRDDMFVFVDGKWVNAICCQPSFPSQKVFSKKAQNEWSIWEENRALWEENQVLRIENRMLWEENKALQCQQSQDKSVQVIYSDAIQQSLQKEKKPFPFFQERNIGFQLSSSNKTLQAFQEKKRVLEDFQQDNRRVHIIWKDQKAVTESKDASSDLQKDTGTITVREESKDASSDLQKDTDAITFDEESKDASSDLQKGIFTMTFNVDSKDTSSDLQKDTGAITAGEEGNPGQAPQQEHEAKKKNPTATQDKTMSAPSMQSEYEILRALQDLHELLYIFLKVNHHIIGEKQGCHVLYDVNRAFQEDYNKLKLQLNAVKNTVSDITAQMEMLEKELIAITCPMYEEAGLNLAPEHQFGEM</sequence>
<reference evidence="3" key="2">
    <citation type="submission" date="2025-08" db="UniProtKB">
        <authorList>
            <consortium name="Ensembl"/>
        </authorList>
    </citation>
    <scope>IDENTIFICATION</scope>
</reference>
<reference evidence="3 4" key="1">
    <citation type="submission" date="2019-11" db="EMBL/GenBank/DDBJ databases">
        <title>Strigops habroptila (kakapo) genome, bStrHab1, primary haplotype, v2.</title>
        <authorList>
            <person name="Jarvis E.D."/>
            <person name="Howard J."/>
            <person name="Rhie A."/>
            <person name="Phillippy A."/>
            <person name="Korlach J."/>
            <person name="Digby A."/>
            <person name="Iorns D."/>
            <person name="Eason D."/>
            <person name="Robertson B."/>
            <person name="Raemaekers T."/>
            <person name="Howe K."/>
            <person name="Lewin H."/>
            <person name="Damas J."/>
            <person name="Hastie A."/>
            <person name="Tracey A."/>
            <person name="Chow W."/>
            <person name="Fedrigo O."/>
        </authorList>
    </citation>
    <scope>NUCLEOTIDE SEQUENCE [LARGE SCALE GENOMIC DNA]</scope>
</reference>
<dbReference type="Ensembl" id="ENSSHBT00005011307.1">
    <property type="protein sequence ID" value="ENSSHBP00005009384.1"/>
    <property type="gene ID" value="ENSSHBG00005008211.1"/>
</dbReference>
<dbReference type="InterPro" id="IPR028118">
    <property type="entry name" value="Chibby_fam"/>
</dbReference>
<dbReference type="PANTHER" id="PTHR21533">
    <property type="entry name" value="LEUCINE-RICH PROTEIN"/>
    <property type="match status" value="1"/>
</dbReference>
<name>A0A672U4G1_STRHB</name>
<dbReference type="CTD" id="220082"/>
<accession>A0A672U4G1</accession>
<feature type="region of interest" description="Disordered" evidence="2">
    <location>
        <begin position="174"/>
        <end position="215"/>
    </location>
</feature>
<feature type="coiled-coil region" evidence="1">
    <location>
        <begin position="325"/>
        <end position="359"/>
    </location>
</feature>
<proteinExistence type="predicted"/>
<keyword evidence="1" id="KW-0175">Coiled coil</keyword>
<dbReference type="InParanoid" id="A0A672U4G1"/>
<protein>
    <submittedName>
        <fullName evidence="3">Chibby family member 2</fullName>
    </submittedName>
</protein>
<evidence type="ECO:0000256" key="2">
    <source>
        <dbReference type="SAM" id="MobiDB-lite"/>
    </source>
</evidence>
<dbReference type="PANTHER" id="PTHR21533:SF17">
    <property type="entry name" value="PROTEIN CHIBBY HOMOLOG 3"/>
    <property type="match status" value="1"/>
</dbReference>
<feature type="compositionally biased region" description="Basic and acidic residues" evidence="2">
    <location>
        <begin position="190"/>
        <end position="206"/>
    </location>
</feature>
<dbReference type="Pfam" id="PF14645">
    <property type="entry name" value="Chibby"/>
    <property type="match status" value="1"/>
</dbReference>
<dbReference type="FunCoup" id="A0A672U4G1">
    <property type="interactions" value="11"/>
</dbReference>
<dbReference type="KEGG" id="shab:115604054"/>
<feature type="region of interest" description="Disordered" evidence="2">
    <location>
        <begin position="235"/>
        <end position="282"/>
    </location>
</feature>
<dbReference type="AlphaFoldDB" id="A0A672U4G1"/>